<feature type="signal peptide" evidence="3">
    <location>
        <begin position="1"/>
        <end position="17"/>
    </location>
</feature>
<dbReference type="EMBL" id="CAJNOC010000390">
    <property type="protein sequence ID" value="CAF0754494.1"/>
    <property type="molecule type" value="Genomic_DNA"/>
</dbReference>
<keyword evidence="2" id="KW-0378">Hydrolase</keyword>
<dbReference type="PANTHER" id="PTHR10858">
    <property type="entry name" value="DEOXYRIBONUCLEASE II"/>
    <property type="match status" value="1"/>
</dbReference>
<dbReference type="InterPro" id="IPR004947">
    <property type="entry name" value="DNase_II"/>
</dbReference>
<evidence type="ECO:0000256" key="3">
    <source>
        <dbReference type="SAM" id="SignalP"/>
    </source>
</evidence>
<organism evidence="4 5">
    <name type="scientific">Brachionus calyciflorus</name>
    <dbReference type="NCBI Taxonomy" id="104777"/>
    <lineage>
        <taxon>Eukaryota</taxon>
        <taxon>Metazoa</taxon>
        <taxon>Spiralia</taxon>
        <taxon>Gnathifera</taxon>
        <taxon>Rotifera</taxon>
        <taxon>Eurotatoria</taxon>
        <taxon>Monogononta</taxon>
        <taxon>Pseudotrocha</taxon>
        <taxon>Ploima</taxon>
        <taxon>Brachionidae</taxon>
        <taxon>Brachionus</taxon>
    </lineage>
</organism>
<dbReference type="CDD" id="cd09120">
    <property type="entry name" value="PLDc_DNaseII_1"/>
    <property type="match status" value="1"/>
</dbReference>
<evidence type="ECO:0000256" key="2">
    <source>
        <dbReference type="ARBA" id="ARBA00022801"/>
    </source>
</evidence>
<keyword evidence="3" id="KW-0732">Signal</keyword>
<comment type="similarity">
    <text evidence="1">Belongs to the DNase II family.</text>
</comment>
<sequence>MLKLIFYFIFIINAVFGKYNTKKLSANYFDQNDIVCRDEITGEPIDWFTLYKLPKKAQKILNTHKKLHNEFISQGTAYTYMTNQHQEWRLSNLNINDTFSLPGRTLQQIYSNDSSIGYIFYNDQADQVTMINGHTKGVILFNENNAVWIVHSIPHYPPKKSENSYFIRPSQCVFGQSMLCMSFKFDQLDQIGRQMLFNYPQVYDYYIPEKLKNSNNGILDNLMAVINKQHVTTEPWHSVKELRTRGGEVMLSISKFSNFKDDLYSGLVSNVLNSNLLTETWNNGQGTLRSNCTAQWNVLNIKTVNFEVANLKFSVHNDHSKWAVTYEEDNSINEYLYNYGDESNELARNEIQVPKVACLGDINRQIDQFKRAGGTVCFLNNTRVWEQFHNLVYEVEECQKVKVKSVRYNKIQAEKPNEKIILL</sequence>
<accession>A0A813PJU4</accession>
<name>A0A813PJU4_9BILA</name>
<protein>
    <submittedName>
        <fullName evidence="4">Uncharacterized protein</fullName>
    </submittedName>
</protein>
<dbReference type="GO" id="GO:0004531">
    <property type="term" value="F:deoxyribonuclease II activity"/>
    <property type="evidence" value="ECO:0007669"/>
    <property type="project" value="InterPro"/>
</dbReference>
<evidence type="ECO:0000313" key="4">
    <source>
        <dbReference type="EMBL" id="CAF0754494.1"/>
    </source>
</evidence>
<dbReference type="Proteomes" id="UP000663879">
    <property type="component" value="Unassembled WGS sequence"/>
</dbReference>
<evidence type="ECO:0000313" key="5">
    <source>
        <dbReference type="Proteomes" id="UP000663879"/>
    </source>
</evidence>
<gene>
    <name evidence="4" type="ORF">OXX778_LOCUS4097</name>
</gene>
<dbReference type="Pfam" id="PF03265">
    <property type="entry name" value="DNase_II"/>
    <property type="match status" value="1"/>
</dbReference>
<dbReference type="GO" id="GO:0006309">
    <property type="term" value="P:apoptotic DNA fragmentation"/>
    <property type="evidence" value="ECO:0007669"/>
    <property type="project" value="TreeGrafter"/>
</dbReference>
<dbReference type="OrthoDB" id="10261598at2759"/>
<evidence type="ECO:0000256" key="1">
    <source>
        <dbReference type="ARBA" id="ARBA00007527"/>
    </source>
</evidence>
<keyword evidence="5" id="KW-1185">Reference proteome</keyword>
<dbReference type="AlphaFoldDB" id="A0A813PJU4"/>
<dbReference type="PANTHER" id="PTHR10858:SF23">
    <property type="entry name" value="DEOXYRIBONUCLEASE II"/>
    <property type="match status" value="1"/>
</dbReference>
<comment type="caution">
    <text evidence="4">The sequence shown here is derived from an EMBL/GenBank/DDBJ whole genome shotgun (WGS) entry which is preliminary data.</text>
</comment>
<reference evidence="4" key="1">
    <citation type="submission" date="2021-02" db="EMBL/GenBank/DDBJ databases">
        <authorList>
            <person name="Nowell W R."/>
        </authorList>
    </citation>
    <scope>NUCLEOTIDE SEQUENCE</scope>
    <source>
        <strain evidence="4">Ploen Becks lab</strain>
    </source>
</reference>
<proteinExistence type="inferred from homology"/>
<feature type="chain" id="PRO_5032526737" evidence="3">
    <location>
        <begin position="18"/>
        <end position="423"/>
    </location>
</feature>